<dbReference type="GO" id="GO:0015293">
    <property type="term" value="F:symporter activity"/>
    <property type="evidence" value="ECO:0007669"/>
    <property type="project" value="InterPro"/>
</dbReference>
<comment type="similarity">
    <text evidence="1">Belongs to the sodium:galactoside symporter (TC 2.A.2) family.</text>
</comment>
<feature type="transmembrane region" description="Helical" evidence="2">
    <location>
        <begin position="243"/>
        <end position="273"/>
    </location>
</feature>
<evidence type="ECO:0000313" key="3">
    <source>
        <dbReference type="EMBL" id="MBD5781632.1"/>
    </source>
</evidence>
<evidence type="ECO:0000256" key="2">
    <source>
        <dbReference type="SAM" id="Phobius"/>
    </source>
</evidence>
<feature type="transmembrane region" description="Helical" evidence="2">
    <location>
        <begin position="20"/>
        <end position="43"/>
    </location>
</feature>
<sequence length="477" mass="52918">MPNTSIPKNERVSLGTKIFWGFGGLADNFMFNTLNALGLLIYVKFFEMPNLLAGVALAVPRFMDAITDPLIGNWSDNCRSPKGRRIPFMLWGVISCALILPFLWTPPYLETIDNPWYSNAPFWYLTLVGSALAFFYTLFVVPYTALGFELTPNYDERTRVVAWRMYIGLAGSLGSFSLYKLINLDVFNNQGQGAFWVSIGISVIVLASGMIPVAFVKENQKVRIPDPIKIGPAFATALKNKNFLILFFAYVIIVVATISGGSVLPFLMIPYVLDGSDKAWGDLSLVLGFLSVGMSYVSLFLIGWISRKWSKSIAMSVGIAFALVGTALLWPAIDPRWPWALYITSIIAFLGFQGCWLMVDTITADICDEDELITGRRREGMFSAVKGFTLKLAITITSLVGGGILQISGYDAKDIKENGITPDVVFDMKLLIVGTQCAGLLAALIIMIYYPLTRKQAERNRELLKIRHTNKQLAHTQ</sequence>
<feature type="transmembrane region" description="Helical" evidence="2">
    <location>
        <begin position="86"/>
        <end position="104"/>
    </location>
</feature>
<dbReference type="GO" id="GO:0005886">
    <property type="term" value="C:plasma membrane"/>
    <property type="evidence" value="ECO:0007669"/>
    <property type="project" value="TreeGrafter"/>
</dbReference>
<reference evidence="3" key="1">
    <citation type="submission" date="2020-09" db="EMBL/GenBank/DDBJ databases">
        <title>Pelagicoccus enzymogenes sp. nov. with an EPS production, isolated from marine sediment.</title>
        <authorList>
            <person name="Feng X."/>
        </authorList>
    </citation>
    <scope>NUCLEOTIDE SEQUENCE</scope>
    <source>
        <strain evidence="3">NFK12</strain>
    </source>
</reference>
<evidence type="ECO:0000313" key="4">
    <source>
        <dbReference type="Proteomes" id="UP000622317"/>
    </source>
</evidence>
<feature type="transmembrane region" description="Helical" evidence="2">
    <location>
        <begin position="339"/>
        <end position="359"/>
    </location>
</feature>
<dbReference type="Proteomes" id="UP000622317">
    <property type="component" value="Unassembled WGS sequence"/>
</dbReference>
<proteinExistence type="inferred from homology"/>
<keyword evidence="4" id="KW-1185">Reference proteome</keyword>
<feature type="transmembrane region" description="Helical" evidence="2">
    <location>
        <begin position="313"/>
        <end position="333"/>
    </location>
</feature>
<feature type="transmembrane region" description="Helical" evidence="2">
    <location>
        <begin position="285"/>
        <end position="306"/>
    </location>
</feature>
<dbReference type="EMBL" id="JACYFG010000051">
    <property type="protein sequence ID" value="MBD5781632.1"/>
    <property type="molecule type" value="Genomic_DNA"/>
</dbReference>
<protein>
    <submittedName>
        <fullName evidence="3">MFS transporter</fullName>
    </submittedName>
</protein>
<accession>A0A927IGX0</accession>
<dbReference type="PANTHER" id="PTHR11328">
    <property type="entry name" value="MAJOR FACILITATOR SUPERFAMILY DOMAIN-CONTAINING PROTEIN"/>
    <property type="match status" value="1"/>
</dbReference>
<dbReference type="InterPro" id="IPR036259">
    <property type="entry name" value="MFS_trans_sf"/>
</dbReference>
<organism evidence="3 4">
    <name type="scientific">Pelagicoccus enzymogenes</name>
    <dbReference type="NCBI Taxonomy" id="2773457"/>
    <lineage>
        <taxon>Bacteria</taxon>
        <taxon>Pseudomonadati</taxon>
        <taxon>Verrucomicrobiota</taxon>
        <taxon>Opitutia</taxon>
        <taxon>Puniceicoccales</taxon>
        <taxon>Pelagicoccaceae</taxon>
        <taxon>Pelagicoccus</taxon>
    </lineage>
</organism>
<dbReference type="Pfam" id="PF13347">
    <property type="entry name" value="MFS_2"/>
    <property type="match status" value="1"/>
</dbReference>
<keyword evidence="2" id="KW-1133">Transmembrane helix</keyword>
<dbReference type="SUPFAM" id="SSF103473">
    <property type="entry name" value="MFS general substrate transporter"/>
    <property type="match status" value="1"/>
</dbReference>
<feature type="transmembrane region" description="Helical" evidence="2">
    <location>
        <begin position="430"/>
        <end position="452"/>
    </location>
</feature>
<keyword evidence="2" id="KW-0812">Transmembrane</keyword>
<dbReference type="GO" id="GO:0008643">
    <property type="term" value="P:carbohydrate transport"/>
    <property type="evidence" value="ECO:0007669"/>
    <property type="project" value="InterPro"/>
</dbReference>
<name>A0A927IGX0_9BACT</name>
<dbReference type="Gene3D" id="1.20.1250.20">
    <property type="entry name" value="MFS general substrate transporter like domains"/>
    <property type="match status" value="2"/>
</dbReference>
<gene>
    <name evidence="3" type="ORF">IEN85_19175</name>
</gene>
<feature type="transmembrane region" description="Helical" evidence="2">
    <location>
        <begin position="124"/>
        <end position="148"/>
    </location>
</feature>
<feature type="transmembrane region" description="Helical" evidence="2">
    <location>
        <begin position="194"/>
        <end position="216"/>
    </location>
</feature>
<dbReference type="PANTHER" id="PTHR11328:SF24">
    <property type="entry name" value="MAJOR FACILITATOR SUPERFAMILY (MFS) PROFILE DOMAIN-CONTAINING PROTEIN"/>
    <property type="match status" value="1"/>
</dbReference>
<dbReference type="AlphaFoldDB" id="A0A927IGX0"/>
<keyword evidence="2" id="KW-0472">Membrane</keyword>
<feature type="transmembrane region" description="Helical" evidence="2">
    <location>
        <begin position="388"/>
        <end position="410"/>
    </location>
</feature>
<comment type="caution">
    <text evidence="3">The sequence shown here is derived from an EMBL/GenBank/DDBJ whole genome shotgun (WGS) entry which is preliminary data.</text>
</comment>
<evidence type="ECO:0000256" key="1">
    <source>
        <dbReference type="ARBA" id="ARBA00009617"/>
    </source>
</evidence>
<dbReference type="RefSeq" id="WP_191618716.1">
    <property type="nucleotide sequence ID" value="NZ_JACYFG010000051.1"/>
</dbReference>
<feature type="transmembrane region" description="Helical" evidence="2">
    <location>
        <begin position="160"/>
        <end position="182"/>
    </location>
</feature>
<dbReference type="InterPro" id="IPR039672">
    <property type="entry name" value="MFS_2"/>
</dbReference>